<comment type="caution">
    <text evidence="2">The sequence shown here is derived from an EMBL/GenBank/DDBJ whole genome shotgun (WGS) entry which is preliminary data.</text>
</comment>
<gene>
    <name evidence="2" type="ORF">CVT25_015896</name>
</gene>
<feature type="region of interest" description="Disordered" evidence="1">
    <location>
        <begin position="76"/>
        <end position="95"/>
    </location>
</feature>
<dbReference type="STRING" id="93625.A0A409WS70"/>
<dbReference type="InParanoid" id="A0A409WS70"/>
<reference evidence="2 3" key="1">
    <citation type="journal article" date="2018" name="Evol. Lett.">
        <title>Horizontal gene cluster transfer increased hallucinogenic mushroom diversity.</title>
        <authorList>
            <person name="Reynolds H.T."/>
            <person name="Vijayakumar V."/>
            <person name="Gluck-Thaler E."/>
            <person name="Korotkin H.B."/>
            <person name="Matheny P.B."/>
            <person name="Slot J.C."/>
        </authorList>
    </citation>
    <scope>NUCLEOTIDE SEQUENCE [LARGE SCALE GENOMIC DNA]</scope>
    <source>
        <strain evidence="2 3">2631</strain>
    </source>
</reference>
<proteinExistence type="predicted"/>
<dbReference type="OrthoDB" id="10251381at2759"/>
<name>A0A409WS70_PSICY</name>
<evidence type="ECO:0000313" key="3">
    <source>
        <dbReference type="Proteomes" id="UP000283269"/>
    </source>
</evidence>
<evidence type="ECO:0000256" key="1">
    <source>
        <dbReference type="SAM" id="MobiDB-lite"/>
    </source>
</evidence>
<organism evidence="2 3">
    <name type="scientific">Psilocybe cyanescens</name>
    <dbReference type="NCBI Taxonomy" id="93625"/>
    <lineage>
        <taxon>Eukaryota</taxon>
        <taxon>Fungi</taxon>
        <taxon>Dikarya</taxon>
        <taxon>Basidiomycota</taxon>
        <taxon>Agaricomycotina</taxon>
        <taxon>Agaricomycetes</taxon>
        <taxon>Agaricomycetidae</taxon>
        <taxon>Agaricales</taxon>
        <taxon>Agaricineae</taxon>
        <taxon>Strophariaceae</taxon>
        <taxon>Psilocybe</taxon>
    </lineage>
</organism>
<accession>A0A409WS70</accession>
<feature type="compositionally biased region" description="Polar residues" evidence="1">
    <location>
        <begin position="76"/>
        <end position="86"/>
    </location>
</feature>
<keyword evidence="3" id="KW-1185">Reference proteome</keyword>
<dbReference type="EMBL" id="NHYD01003260">
    <property type="protein sequence ID" value="PPQ81375.1"/>
    <property type="molecule type" value="Genomic_DNA"/>
</dbReference>
<dbReference type="Proteomes" id="UP000283269">
    <property type="component" value="Unassembled WGS sequence"/>
</dbReference>
<evidence type="ECO:0000313" key="2">
    <source>
        <dbReference type="EMBL" id="PPQ81375.1"/>
    </source>
</evidence>
<dbReference type="AlphaFoldDB" id="A0A409WS70"/>
<protein>
    <submittedName>
        <fullName evidence="2">Uncharacterized protein</fullName>
    </submittedName>
</protein>
<sequence length="95" mass="10098">MLEGCRRWVLERRRGRALSCGFDSTSASETPFLDMASTSDGHSVLAVSTDRTMSSYDLRSSTSTLRSASTTFLHASTPSSVSTCDGNTPGGDGRV</sequence>